<organism evidence="2 3">
    <name type="scientific">Ilyodon furcidens</name>
    <name type="common">goldbreast splitfin</name>
    <dbReference type="NCBI Taxonomy" id="33524"/>
    <lineage>
        <taxon>Eukaryota</taxon>
        <taxon>Metazoa</taxon>
        <taxon>Chordata</taxon>
        <taxon>Craniata</taxon>
        <taxon>Vertebrata</taxon>
        <taxon>Euteleostomi</taxon>
        <taxon>Actinopterygii</taxon>
        <taxon>Neopterygii</taxon>
        <taxon>Teleostei</taxon>
        <taxon>Neoteleostei</taxon>
        <taxon>Acanthomorphata</taxon>
        <taxon>Ovalentaria</taxon>
        <taxon>Atherinomorphae</taxon>
        <taxon>Cyprinodontiformes</taxon>
        <taxon>Goodeidae</taxon>
        <taxon>Ilyodon</taxon>
    </lineage>
</organism>
<keyword evidence="3" id="KW-1185">Reference proteome</keyword>
<comment type="caution">
    <text evidence="2">The sequence shown here is derived from an EMBL/GenBank/DDBJ whole genome shotgun (WGS) entry which is preliminary data.</text>
</comment>
<dbReference type="Proteomes" id="UP001482620">
    <property type="component" value="Unassembled WGS sequence"/>
</dbReference>
<feature type="non-terminal residue" evidence="2">
    <location>
        <position position="1"/>
    </location>
</feature>
<proteinExistence type="predicted"/>
<protein>
    <submittedName>
        <fullName evidence="2">Uncharacterized protein</fullName>
    </submittedName>
</protein>
<reference evidence="2 3" key="1">
    <citation type="submission" date="2021-06" db="EMBL/GenBank/DDBJ databases">
        <authorList>
            <person name="Palmer J.M."/>
        </authorList>
    </citation>
    <scope>NUCLEOTIDE SEQUENCE [LARGE SCALE GENOMIC DNA]</scope>
    <source>
        <strain evidence="3">if_2019</strain>
        <tissue evidence="2">Muscle</tissue>
    </source>
</reference>
<evidence type="ECO:0000256" key="1">
    <source>
        <dbReference type="SAM" id="MobiDB-lite"/>
    </source>
</evidence>
<dbReference type="EMBL" id="JAHRIQ010088694">
    <property type="protein sequence ID" value="MEQ2250136.1"/>
    <property type="molecule type" value="Genomic_DNA"/>
</dbReference>
<evidence type="ECO:0000313" key="3">
    <source>
        <dbReference type="Proteomes" id="UP001482620"/>
    </source>
</evidence>
<gene>
    <name evidence="2" type="ORF">ILYODFUR_036677</name>
</gene>
<name>A0ABV0UZ97_9TELE</name>
<feature type="region of interest" description="Disordered" evidence="1">
    <location>
        <begin position="1"/>
        <end position="20"/>
    </location>
</feature>
<sequence>TPAARTPGGSKPPHPRVQGCNKENEAQLKGTPMSGALQTPPCPQRTFSMASVASTYSEFVRVLVNTESVQSRSVWTLKAGTNPCLTASFCSDKYSSCMRFEEDMKRDHFMDL</sequence>
<evidence type="ECO:0000313" key="2">
    <source>
        <dbReference type="EMBL" id="MEQ2250136.1"/>
    </source>
</evidence>
<accession>A0ABV0UZ97</accession>